<evidence type="ECO:0000313" key="6">
    <source>
        <dbReference type="EMBL" id="MBF9072901.1"/>
    </source>
</evidence>
<dbReference type="EMBL" id="JADPRT010000012">
    <property type="protein sequence ID" value="MBF9071612.1"/>
    <property type="molecule type" value="Genomic_DNA"/>
</dbReference>
<accession>A0A931BC56</accession>
<comment type="caution">
    <text evidence="6">The sequence shown here is derived from an EMBL/GenBank/DDBJ whole genome shotgun (WGS) entry which is preliminary data.</text>
</comment>
<dbReference type="PANTHER" id="PTHR43877:SF2">
    <property type="entry name" value="AMINOALKYLPHOSPHONATE N-ACETYLTRANSFERASE-RELATED"/>
    <property type="match status" value="1"/>
</dbReference>
<dbReference type="Gene3D" id="3.40.630.30">
    <property type="match status" value="1"/>
</dbReference>
<evidence type="ECO:0000256" key="1">
    <source>
        <dbReference type="ARBA" id="ARBA00022679"/>
    </source>
</evidence>
<dbReference type="EMBL" id="JADPRT010000019">
    <property type="protein sequence ID" value="MBF9072901.1"/>
    <property type="molecule type" value="Genomic_DNA"/>
</dbReference>
<name>A0A931BC56_9ACTN</name>
<protein>
    <submittedName>
        <fullName evidence="6">GNAT family N-acetyltransferase</fullName>
    </submittedName>
</protein>
<evidence type="ECO:0000313" key="7">
    <source>
        <dbReference type="Proteomes" id="UP000657385"/>
    </source>
</evidence>
<dbReference type="RefSeq" id="WP_196196771.1">
    <property type="nucleotide sequence ID" value="NZ_JADPRT010000012.1"/>
</dbReference>
<dbReference type="AlphaFoldDB" id="A0A931BC56"/>
<feature type="region of interest" description="Disordered" evidence="3">
    <location>
        <begin position="1"/>
        <end position="33"/>
    </location>
</feature>
<evidence type="ECO:0000256" key="3">
    <source>
        <dbReference type="SAM" id="MobiDB-lite"/>
    </source>
</evidence>
<feature type="domain" description="N-acetyltransferase" evidence="4">
    <location>
        <begin position="29"/>
        <end position="194"/>
    </location>
</feature>
<dbReference type="CDD" id="cd04301">
    <property type="entry name" value="NAT_SF"/>
    <property type="match status" value="1"/>
</dbReference>
<reference evidence="6" key="1">
    <citation type="submission" date="2020-11" db="EMBL/GenBank/DDBJ databases">
        <title>Isolation and identification of active actinomycetes.</title>
        <authorList>
            <person name="Yu B."/>
        </authorList>
    </citation>
    <scope>NUCLEOTIDE SEQUENCE</scope>
    <source>
        <strain evidence="6">NEAU-YB345</strain>
    </source>
</reference>
<organism evidence="6 7">
    <name type="scientific">Streptacidiphilus fuscans</name>
    <dbReference type="NCBI Taxonomy" id="2789292"/>
    <lineage>
        <taxon>Bacteria</taxon>
        <taxon>Bacillati</taxon>
        <taxon>Actinomycetota</taxon>
        <taxon>Actinomycetes</taxon>
        <taxon>Kitasatosporales</taxon>
        <taxon>Streptomycetaceae</taxon>
        <taxon>Streptacidiphilus</taxon>
    </lineage>
</organism>
<proteinExistence type="predicted"/>
<dbReference type="GO" id="GO:0016747">
    <property type="term" value="F:acyltransferase activity, transferring groups other than amino-acyl groups"/>
    <property type="evidence" value="ECO:0007669"/>
    <property type="project" value="InterPro"/>
</dbReference>
<sequence>MAEPQTQSEAHSQAQSNAHSRAHAQRTPFQVRRVTPGEWRELRALRLEALDDAPSAFSTTRAASEDLPDTAWKAQTVSGASARNAALFVAVDPGGAWLGMAGAAPIPDVVDHAHIHGVYVTPAHRGPHGPAAELVAAAVDFARRHIDVGHLTLGVHEANVRAQAFYRRVGFEPSGLRVPYVLNPDEQLVILRYPKFRDEEG</sequence>
<dbReference type="PANTHER" id="PTHR43877">
    <property type="entry name" value="AMINOALKYLPHOSPHONATE N-ACETYLTRANSFERASE-RELATED-RELATED"/>
    <property type="match status" value="1"/>
</dbReference>
<gene>
    <name evidence="5" type="ORF">I2501_26680</name>
    <name evidence="6" type="ORF">I2501_33290</name>
</gene>
<evidence type="ECO:0000259" key="4">
    <source>
        <dbReference type="PROSITE" id="PS51186"/>
    </source>
</evidence>
<dbReference type="SUPFAM" id="SSF55729">
    <property type="entry name" value="Acyl-CoA N-acyltransferases (Nat)"/>
    <property type="match status" value="1"/>
</dbReference>
<keyword evidence="1" id="KW-0808">Transferase</keyword>
<feature type="compositionally biased region" description="Polar residues" evidence="3">
    <location>
        <begin position="1"/>
        <end position="19"/>
    </location>
</feature>
<evidence type="ECO:0000256" key="2">
    <source>
        <dbReference type="ARBA" id="ARBA00023315"/>
    </source>
</evidence>
<dbReference type="InterPro" id="IPR050832">
    <property type="entry name" value="Bact_Acetyltransf"/>
</dbReference>
<dbReference type="PROSITE" id="PS51186">
    <property type="entry name" value="GNAT"/>
    <property type="match status" value="1"/>
</dbReference>
<evidence type="ECO:0000313" key="5">
    <source>
        <dbReference type="EMBL" id="MBF9071612.1"/>
    </source>
</evidence>
<keyword evidence="7" id="KW-1185">Reference proteome</keyword>
<dbReference type="InterPro" id="IPR000182">
    <property type="entry name" value="GNAT_dom"/>
</dbReference>
<dbReference type="InterPro" id="IPR016181">
    <property type="entry name" value="Acyl_CoA_acyltransferase"/>
</dbReference>
<keyword evidence="2" id="KW-0012">Acyltransferase</keyword>
<dbReference type="Pfam" id="PF00583">
    <property type="entry name" value="Acetyltransf_1"/>
    <property type="match status" value="1"/>
</dbReference>
<dbReference type="Proteomes" id="UP000657385">
    <property type="component" value="Unassembled WGS sequence"/>
</dbReference>